<reference evidence="1 2" key="1">
    <citation type="submission" date="2018-07" db="EMBL/GenBank/DDBJ databases">
        <title>Genomic Encyclopedia of Type Strains, Phase III (KMG-III): the genomes of soil and plant-associated and newly described type strains.</title>
        <authorList>
            <person name="Whitman W."/>
        </authorList>
    </citation>
    <scope>NUCLEOTIDE SEQUENCE [LARGE SCALE GENOMIC DNA]</scope>
    <source>
        <strain evidence="1 2">CECT 7946</strain>
    </source>
</reference>
<accession>A0A3D9H2M6</accession>
<evidence type="ECO:0000313" key="1">
    <source>
        <dbReference type="EMBL" id="RED43156.1"/>
    </source>
</evidence>
<dbReference type="Proteomes" id="UP000256980">
    <property type="component" value="Unassembled WGS sequence"/>
</dbReference>
<dbReference type="SUPFAM" id="SSF54637">
    <property type="entry name" value="Thioesterase/thiol ester dehydrase-isomerase"/>
    <property type="match status" value="1"/>
</dbReference>
<dbReference type="InterPro" id="IPR029069">
    <property type="entry name" value="HotDog_dom_sf"/>
</dbReference>
<gene>
    <name evidence="1" type="ORF">DFQ10_10668</name>
</gene>
<name>A0A3D9H2M6_9FLAO</name>
<dbReference type="AlphaFoldDB" id="A0A3D9H2M6"/>
<organism evidence="1 2">
    <name type="scientific">Winogradskyella eximia</name>
    <dbReference type="NCBI Taxonomy" id="262006"/>
    <lineage>
        <taxon>Bacteria</taxon>
        <taxon>Pseudomonadati</taxon>
        <taxon>Bacteroidota</taxon>
        <taxon>Flavobacteriia</taxon>
        <taxon>Flavobacteriales</taxon>
        <taxon>Flavobacteriaceae</taxon>
        <taxon>Winogradskyella</taxon>
    </lineage>
</organism>
<evidence type="ECO:0000313" key="2">
    <source>
        <dbReference type="Proteomes" id="UP000256980"/>
    </source>
</evidence>
<comment type="caution">
    <text evidence="1">The sequence shown here is derived from an EMBL/GenBank/DDBJ whole genome shotgun (WGS) entry which is preliminary data.</text>
</comment>
<keyword evidence="2" id="KW-1185">Reference proteome</keyword>
<dbReference type="Pfam" id="PF22817">
    <property type="entry name" value="ApeP-like"/>
    <property type="match status" value="1"/>
</dbReference>
<dbReference type="RefSeq" id="WP_115817847.1">
    <property type="nucleotide sequence ID" value="NZ_CANKZP010000005.1"/>
</dbReference>
<protein>
    <submittedName>
        <fullName evidence="1">Putative hotdog family 3-hydroxylacyl-ACP dehydratase</fullName>
    </submittedName>
</protein>
<dbReference type="EMBL" id="QRDV01000006">
    <property type="protein sequence ID" value="RED43156.1"/>
    <property type="molecule type" value="Genomic_DNA"/>
</dbReference>
<dbReference type="Gene3D" id="3.10.129.10">
    <property type="entry name" value="Hotdog Thioesterase"/>
    <property type="match status" value="1"/>
</dbReference>
<sequence>MNLLDTPITTIENLIPQKSPFVMVDALLGFSDTQIVSSFKISESNIFFKNHTLSESGIIENMAQTVALHTGYDYYLKGQPAPTGYIGSIKEVHILSLPALDEIINTEAHILQEFMGVTLVEITVFNSKKEKIATSTMKTVIAK</sequence>
<dbReference type="InterPro" id="IPR016776">
    <property type="entry name" value="ApeP-like_dehydratase"/>
</dbReference>
<proteinExistence type="predicted"/>
<dbReference type="OrthoDB" id="2922403at2"/>